<feature type="compositionally biased region" description="Low complexity" evidence="1">
    <location>
        <begin position="203"/>
        <end position="220"/>
    </location>
</feature>
<feature type="compositionally biased region" description="Gly residues" evidence="1">
    <location>
        <begin position="399"/>
        <end position="408"/>
    </location>
</feature>
<proteinExistence type="predicted"/>
<dbReference type="STRING" id="2060906.A0A0H1B5S5"/>
<protein>
    <submittedName>
        <fullName evidence="2">Uncharacterized protein</fullName>
    </submittedName>
</protein>
<dbReference type="Gene3D" id="6.10.250.2790">
    <property type="match status" value="1"/>
</dbReference>
<dbReference type="AlphaFoldDB" id="A0A0H1B5S5"/>
<keyword evidence="3" id="KW-1185">Reference proteome</keyword>
<sequence>MARATTTTSSSCSSTTPVASLHEPPESHKRIHQPSPSHLDPALSHFADPTFDPVDYLNNILPPFSLSLSSPQTTTTATATIPTTKDRAAGATAASTPVSLAALSTQTQSLVSQLSAQNARLSNTLTQLTDEILRGGGRLAYEVEVLRGEAVGLSDALGEGLLGDIELFVPAGEISDISTSTGAEEDAETKTQAEASEPADNAPQTQIQPDDEQQQQSQQPKASGPEAQPEAQPASNEPLYLTHLRTLTNVRARLEQVIHTFGEAMEWPLAPSETSLASSFISVSAPEPGTENQHSREEKGKEVAKKLRAEIMELLDKDTDATDTDGVEAASRRVEALRELAGVWKGTAEEKARMRFVDGLAKLVEERRKVVQSETESKGGAGSKSRLRGDSNAGRDGRGGGGQEGRGSAGTTTNVSASGSSGGGLLRNLQRLRDEIYLD</sequence>
<dbReference type="Proteomes" id="UP000053573">
    <property type="component" value="Unassembled WGS sequence"/>
</dbReference>
<reference evidence="3" key="1">
    <citation type="journal article" date="2015" name="PLoS Genet.">
        <title>The dynamic genome and transcriptome of the human fungal pathogen Blastomyces and close relative Emmonsia.</title>
        <authorList>
            <person name="Munoz J.F."/>
            <person name="Gauthier G.M."/>
            <person name="Desjardins C.A."/>
            <person name="Gallo J.E."/>
            <person name="Holder J."/>
            <person name="Sullivan T.D."/>
            <person name="Marty A.J."/>
            <person name="Carmen J.C."/>
            <person name="Chen Z."/>
            <person name="Ding L."/>
            <person name="Gujja S."/>
            <person name="Magrini V."/>
            <person name="Misas E."/>
            <person name="Mitreva M."/>
            <person name="Priest M."/>
            <person name="Saif S."/>
            <person name="Whiston E.A."/>
            <person name="Young S."/>
            <person name="Zeng Q."/>
            <person name="Goldman W.E."/>
            <person name="Mardis E.R."/>
            <person name="Taylor J.W."/>
            <person name="McEwen J.G."/>
            <person name="Clay O.K."/>
            <person name="Klein B.S."/>
            <person name="Cuomo C.A."/>
        </authorList>
    </citation>
    <scope>NUCLEOTIDE SEQUENCE [LARGE SCALE GENOMIC DNA]</scope>
    <source>
        <strain evidence="3">UAMH 139</strain>
    </source>
</reference>
<feature type="compositionally biased region" description="Low complexity" evidence="1">
    <location>
        <begin position="409"/>
        <end position="419"/>
    </location>
</feature>
<feature type="region of interest" description="Disordered" evidence="1">
    <location>
        <begin position="370"/>
        <end position="426"/>
    </location>
</feature>
<evidence type="ECO:0000256" key="1">
    <source>
        <dbReference type="SAM" id="MobiDB-lite"/>
    </source>
</evidence>
<evidence type="ECO:0000313" key="2">
    <source>
        <dbReference type="EMBL" id="KLJ06403.1"/>
    </source>
</evidence>
<feature type="region of interest" description="Disordered" evidence="1">
    <location>
        <begin position="178"/>
        <end position="238"/>
    </location>
</feature>
<evidence type="ECO:0000313" key="3">
    <source>
        <dbReference type="Proteomes" id="UP000053573"/>
    </source>
</evidence>
<comment type="caution">
    <text evidence="2">The sequence shown here is derived from an EMBL/GenBank/DDBJ whole genome shotgun (WGS) entry which is preliminary data.</text>
</comment>
<feature type="compositionally biased region" description="Basic and acidic residues" evidence="1">
    <location>
        <begin position="387"/>
        <end position="398"/>
    </location>
</feature>
<dbReference type="OrthoDB" id="5413829at2759"/>
<gene>
    <name evidence="2" type="ORF">EMPG_10191</name>
</gene>
<dbReference type="EMBL" id="LDEV01003135">
    <property type="protein sequence ID" value="KLJ06403.1"/>
    <property type="molecule type" value="Genomic_DNA"/>
</dbReference>
<feature type="region of interest" description="Disordered" evidence="1">
    <location>
        <begin position="1"/>
        <end position="44"/>
    </location>
</feature>
<accession>A0A0H1B5S5</accession>
<feature type="compositionally biased region" description="Low complexity" evidence="1">
    <location>
        <begin position="1"/>
        <end position="16"/>
    </location>
</feature>
<name>A0A0H1B5S5_9EURO</name>
<organism evidence="2 3">
    <name type="scientific">Blastomyces silverae</name>
    <dbReference type="NCBI Taxonomy" id="2060906"/>
    <lineage>
        <taxon>Eukaryota</taxon>
        <taxon>Fungi</taxon>
        <taxon>Dikarya</taxon>
        <taxon>Ascomycota</taxon>
        <taxon>Pezizomycotina</taxon>
        <taxon>Eurotiomycetes</taxon>
        <taxon>Eurotiomycetidae</taxon>
        <taxon>Onygenales</taxon>
        <taxon>Ajellomycetaceae</taxon>
        <taxon>Blastomyces</taxon>
    </lineage>
</organism>